<dbReference type="GO" id="GO:0004519">
    <property type="term" value="F:endonuclease activity"/>
    <property type="evidence" value="ECO:0007669"/>
    <property type="project" value="UniProtKB-KW"/>
</dbReference>
<dbReference type="RefSeq" id="WP_129001089.1">
    <property type="nucleotide sequence ID" value="NZ_SDHZ01000001.1"/>
</dbReference>
<organism evidence="2 3">
    <name type="scientific">Filimonas effusa</name>
    <dbReference type="NCBI Taxonomy" id="2508721"/>
    <lineage>
        <taxon>Bacteria</taxon>
        <taxon>Pseudomonadati</taxon>
        <taxon>Bacteroidota</taxon>
        <taxon>Chitinophagia</taxon>
        <taxon>Chitinophagales</taxon>
        <taxon>Chitinophagaceae</taxon>
        <taxon>Filimonas</taxon>
    </lineage>
</organism>
<proteinExistence type="predicted"/>
<sequence>MEYTIEDDDELQTSILREAAVAYGKSFFTEKEYLSFEEKHLNKFEYYQGQIFAMAGAGARHHIIFKNVFGELAYKLKKKKCQPYGSDLRIHIPENTLFTYPDISIICGSILPSVFDAETGTHPTAIIEILSNATRDYDKGMKFRLYRDIPGFKEYVLIDSETVAAEVWRPAPEGERWLCKKVNNLSGALFIKTVELSLRMEEIYEGTLLHD</sequence>
<dbReference type="Pfam" id="PF05685">
    <property type="entry name" value="Uma2"/>
    <property type="match status" value="1"/>
</dbReference>
<dbReference type="InterPro" id="IPR008538">
    <property type="entry name" value="Uma2"/>
</dbReference>
<dbReference type="PANTHER" id="PTHR36558:SF1">
    <property type="entry name" value="RESTRICTION ENDONUCLEASE DOMAIN-CONTAINING PROTEIN-RELATED"/>
    <property type="match status" value="1"/>
</dbReference>
<keyword evidence="2" id="KW-0378">Hydrolase</keyword>
<dbReference type="Gene3D" id="3.90.1570.10">
    <property type="entry name" value="tt1808, chain A"/>
    <property type="match status" value="1"/>
</dbReference>
<dbReference type="InterPro" id="IPR012296">
    <property type="entry name" value="Nuclease_put_TT1808"/>
</dbReference>
<keyword evidence="2" id="KW-0255">Endonuclease</keyword>
<comment type="caution">
    <text evidence="2">The sequence shown here is derived from an EMBL/GenBank/DDBJ whole genome shotgun (WGS) entry which is preliminary data.</text>
</comment>
<evidence type="ECO:0000259" key="1">
    <source>
        <dbReference type="Pfam" id="PF05685"/>
    </source>
</evidence>
<dbReference type="CDD" id="cd06260">
    <property type="entry name" value="DUF820-like"/>
    <property type="match status" value="1"/>
</dbReference>
<dbReference type="InterPro" id="IPR011335">
    <property type="entry name" value="Restrct_endonuc-II-like"/>
</dbReference>
<dbReference type="AlphaFoldDB" id="A0A4Q1D7R1"/>
<name>A0A4Q1D7R1_9BACT</name>
<dbReference type="Proteomes" id="UP000290545">
    <property type="component" value="Unassembled WGS sequence"/>
</dbReference>
<accession>A0A4Q1D7R1</accession>
<reference evidence="2 3" key="1">
    <citation type="submission" date="2019-01" db="EMBL/GenBank/DDBJ databases">
        <title>Filimonas sp. strain TTM-71.</title>
        <authorList>
            <person name="Chen W.-M."/>
        </authorList>
    </citation>
    <scope>NUCLEOTIDE SEQUENCE [LARGE SCALE GENOMIC DNA]</scope>
    <source>
        <strain evidence="2 3">TTM-71</strain>
    </source>
</reference>
<dbReference type="SUPFAM" id="SSF52980">
    <property type="entry name" value="Restriction endonuclease-like"/>
    <property type="match status" value="1"/>
</dbReference>
<dbReference type="PANTHER" id="PTHR36558">
    <property type="entry name" value="GLR1098 PROTEIN"/>
    <property type="match status" value="1"/>
</dbReference>
<keyword evidence="2" id="KW-0540">Nuclease</keyword>
<evidence type="ECO:0000313" key="3">
    <source>
        <dbReference type="Proteomes" id="UP000290545"/>
    </source>
</evidence>
<protein>
    <submittedName>
        <fullName evidence="2">Uma2 family endonuclease</fullName>
    </submittedName>
</protein>
<evidence type="ECO:0000313" key="2">
    <source>
        <dbReference type="EMBL" id="RXK85337.1"/>
    </source>
</evidence>
<gene>
    <name evidence="2" type="ORF">ESB13_00480</name>
</gene>
<feature type="domain" description="Putative restriction endonuclease" evidence="1">
    <location>
        <begin position="32"/>
        <end position="182"/>
    </location>
</feature>
<dbReference type="OrthoDB" id="668969at2"/>
<dbReference type="EMBL" id="SDHZ01000001">
    <property type="protein sequence ID" value="RXK85337.1"/>
    <property type="molecule type" value="Genomic_DNA"/>
</dbReference>
<keyword evidence="3" id="KW-1185">Reference proteome</keyword>